<organism evidence="1 2">
    <name type="scientific">Methylomonas koyamae</name>
    <dbReference type="NCBI Taxonomy" id="702114"/>
    <lineage>
        <taxon>Bacteria</taxon>
        <taxon>Pseudomonadati</taxon>
        <taxon>Pseudomonadota</taxon>
        <taxon>Gammaproteobacteria</taxon>
        <taxon>Methylococcales</taxon>
        <taxon>Methylococcaceae</taxon>
        <taxon>Methylomonas</taxon>
    </lineage>
</organism>
<accession>A0A291IPB3</accession>
<dbReference type="EMBL" id="LUUL01000058">
    <property type="protein sequence ID" value="OAI28292.1"/>
    <property type="molecule type" value="Genomic_DNA"/>
</dbReference>
<evidence type="ECO:0000313" key="2">
    <source>
        <dbReference type="Proteomes" id="UP000077734"/>
    </source>
</evidence>
<keyword evidence="2" id="KW-1185">Reference proteome</keyword>
<reference evidence="1 2" key="1">
    <citation type="submission" date="2016-03" db="EMBL/GenBank/DDBJ databases">
        <authorList>
            <person name="Heylen K."/>
            <person name="De Vos P."/>
            <person name="Vekeman B."/>
        </authorList>
    </citation>
    <scope>NUCLEOTIDE SEQUENCE [LARGE SCALE GENOMIC DNA]</scope>
    <source>
        <strain evidence="1 2">R-49807</strain>
    </source>
</reference>
<dbReference type="AlphaFoldDB" id="A0A291IPB3"/>
<gene>
    <name evidence="1" type="ORF">A1356_00285</name>
</gene>
<evidence type="ECO:0000313" key="1">
    <source>
        <dbReference type="EMBL" id="OAI28292.1"/>
    </source>
</evidence>
<sequence length="156" mass="16625">MKSKYATMIAGVLLTAGLAGTANAIQQPNFYQCSGPGADLTLSIGSKAEVGILPAATVLNLELGRKKYSFKEADITRESTLIGELWEVTLEHIPDLRIEHATLVIPQIALGDAPQAFSSQLVLTRVATPFSGEPAKGVVNASRYVDLNCTASLVYY</sequence>
<proteinExistence type="predicted"/>
<protein>
    <submittedName>
        <fullName evidence="1">Uncharacterized protein</fullName>
    </submittedName>
</protein>
<comment type="caution">
    <text evidence="1">The sequence shown here is derived from an EMBL/GenBank/DDBJ whole genome shotgun (WGS) entry which is preliminary data.</text>
</comment>
<name>A0A291IPB3_9GAMM</name>
<dbReference type="Proteomes" id="UP000077734">
    <property type="component" value="Unassembled WGS sequence"/>
</dbReference>
<dbReference type="RefSeq" id="WP_064025727.1">
    <property type="nucleotide sequence ID" value="NZ_CP023669.1"/>
</dbReference>
<dbReference type="KEGG" id="mko:MKLM6_3885"/>